<dbReference type="PATRIC" id="fig|1341157.4.peg.3199"/>
<evidence type="ECO:0000259" key="1">
    <source>
        <dbReference type="Pfam" id="PF14751"/>
    </source>
</evidence>
<proteinExistence type="predicted"/>
<reference evidence="2 3" key="1">
    <citation type="journal article" date="2014" name="PLoS ONE">
        <title>Rumen cellulosomics: divergent fiber-degrading strategies revealed by comparative genome-wide analysis of six ruminococcal strains.</title>
        <authorList>
            <person name="Dassa B."/>
            <person name="Borovok I."/>
            <person name="Ruimy-Israeli V."/>
            <person name="Lamed R."/>
            <person name="Flint H.J."/>
            <person name="Duncan S.H."/>
            <person name="Henrissat B."/>
            <person name="Coutinho P."/>
            <person name="Morrison M."/>
            <person name="Mosoni P."/>
            <person name="Yeoman C.J."/>
            <person name="White B.A."/>
            <person name="Bayer E.A."/>
        </authorList>
    </citation>
    <scope>NUCLEOTIDE SEQUENCE [LARGE SCALE GENOMIC DNA]</scope>
    <source>
        <strain evidence="2 3">007c</strain>
    </source>
</reference>
<dbReference type="OrthoDB" id="1816079at2"/>
<feature type="domain" description="DUF4474" evidence="1">
    <location>
        <begin position="286"/>
        <end position="360"/>
    </location>
</feature>
<organism evidence="2 3">
    <name type="scientific">Ruminococcus flavefaciens 007c</name>
    <dbReference type="NCBI Taxonomy" id="1341157"/>
    <lineage>
        <taxon>Bacteria</taxon>
        <taxon>Bacillati</taxon>
        <taxon>Bacillota</taxon>
        <taxon>Clostridia</taxon>
        <taxon>Eubacteriales</taxon>
        <taxon>Oscillospiraceae</taxon>
        <taxon>Ruminococcus</taxon>
    </lineage>
</organism>
<evidence type="ECO:0000313" key="2">
    <source>
        <dbReference type="EMBL" id="EWM52139.1"/>
    </source>
</evidence>
<dbReference type="AlphaFoldDB" id="W7UKR2"/>
<sequence length="489" mass="54589">MATITLYARRVNKMPSLMRALRRSIGSLSDEIDSVRLSALGIDSDVCDLEDVISSLRASSDTQDDLVEFWENVQETAEEFIEDVAEIDEEVSELIETAEEDFYSMYEYLRPEAESWLDAVGDFFGSLWDSASDFFEAVWEEIAGFCQSVTEWIRDHRDLVALGCRLLASVIEAFGDLIITICPWMPAAFALLKEGASLLYEYVLAPLGTLIMNSPLGDLINSAATRFISAVGKIIATEWFGDIVDGFITLFGPFIEIGKIWTAEKLPGADFVVGLIGAVDPDGDGVYHIKQDTWQGWGPVGYNTGYDNVFNRGVSANGNSIDVYQTYDFEFDGQQFVIWAWKGDYMNLGAGTETGIYINSGDNSHYVTGREYALDMSLVLEYDDDGNWDNGGNEVLFNYNPFTDNSQNGGNDWWNGGRQWWVNGFDTNHQNVQADQLRATTTIRFDSLDNGAEMYEALKKSVGVTGTVSREGSGHWEFDDETHVATLVW</sequence>
<dbReference type="Pfam" id="PF14751">
    <property type="entry name" value="DUF4474"/>
    <property type="match status" value="1"/>
</dbReference>
<evidence type="ECO:0000313" key="3">
    <source>
        <dbReference type="Proteomes" id="UP000019365"/>
    </source>
</evidence>
<accession>W7UKR2</accession>
<name>W7UKR2_RUMFL</name>
<dbReference type="EMBL" id="ATAX01000037">
    <property type="protein sequence ID" value="EWM52139.1"/>
    <property type="molecule type" value="Genomic_DNA"/>
</dbReference>
<comment type="caution">
    <text evidence="2">The sequence shown here is derived from an EMBL/GenBank/DDBJ whole genome shotgun (WGS) entry which is preliminary data.</text>
</comment>
<dbReference type="eggNOG" id="ENOG5030P92">
    <property type="taxonomic scope" value="Bacteria"/>
</dbReference>
<dbReference type="RefSeq" id="WP_037301626.1">
    <property type="nucleotide sequence ID" value="NZ_ATAX01000037.1"/>
</dbReference>
<dbReference type="Proteomes" id="UP000019365">
    <property type="component" value="Unassembled WGS sequence"/>
</dbReference>
<keyword evidence="3" id="KW-1185">Reference proteome</keyword>
<dbReference type="InterPro" id="IPR029322">
    <property type="entry name" value="DUF4474"/>
</dbReference>
<gene>
    <name evidence="2" type="ORF">RF007C_01835</name>
</gene>
<protein>
    <recommendedName>
        <fullName evidence="1">DUF4474 domain-containing protein</fullName>
    </recommendedName>
</protein>